<dbReference type="SUPFAM" id="SSF51045">
    <property type="entry name" value="WW domain"/>
    <property type="match status" value="1"/>
</dbReference>
<dbReference type="InterPro" id="IPR001202">
    <property type="entry name" value="WW_dom"/>
</dbReference>
<organism evidence="3 4">
    <name type="scientific">Oncorhynchus mykiss</name>
    <name type="common">Rainbow trout</name>
    <name type="synonym">Salmo gairdneri</name>
    <dbReference type="NCBI Taxonomy" id="8022"/>
    <lineage>
        <taxon>Eukaryota</taxon>
        <taxon>Metazoa</taxon>
        <taxon>Chordata</taxon>
        <taxon>Craniata</taxon>
        <taxon>Vertebrata</taxon>
        <taxon>Euteleostomi</taxon>
        <taxon>Actinopterygii</taxon>
        <taxon>Neopterygii</taxon>
        <taxon>Teleostei</taxon>
        <taxon>Protacanthopterygii</taxon>
        <taxon>Salmoniformes</taxon>
        <taxon>Salmonidae</taxon>
        <taxon>Salmoninae</taxon>
        <taxon>Oncorhynchus</taxon>
    </lineage>
</organism>
<reference evidence="3" key="1">
    <citation type="journal article" date="2014" name="Nat. Commun.">
        <title>The rainbow trout genome provides novel insights into evolution after whole-genome duplication in vertebrates.</title>
        <authorList>
            <person name="Berthelot C."/>
            <person name="Brunet F."/>
            <person name="Chalopin D."/>
            <person name="Juanchich A."/>
            <person name="Bernard M."/>
            <person name="Noel B."/>
            <person name="Bento P."/>
            <person name="Da Silva C."/>
            <person name="Labadie K."/>
            <person name="Alberti A."/>
            <person name="Aury J.M."/>
            <person name="Louis A."/>
            <person name="Dehais P."/>
            <person name="Bardou P."/>
            <person name="Montfort J."/>
            <person name="Klopp C."/>
            <person name="Cabau C."/>
            <person name="Gaspin C."/>
            <person name="Thorgaard G.H."/>
            <person name="Boussaha M."/>
            <person name="Quillet E."/>
            <person name="Guyomard R."/>
            <person name="Galiana D."/>
            <person name="Bobe J."/>
            <person name="Volff J.N."/>
            <person name="Genet C."/>
            <person name="Wincker P."/>
            <person name="Jaillon O."/>
            <person name="Roest Crollius H."/>
            <person name="Guiguen Y."/>
        </authorList>
    </citation>
    <scope>NUCLEOTIDE SEQUENCE [LARGE SCALE GENOMIC DNA]</scope>
</reference>
<dbReference type="GO" id="GO:0005634">
    <property type="term" value="C:nucleus"/>
    <property type="evidence" value="ECO:0007669"/>
    <property type="project" value="TreeGrafter"/>
</dbReference>
<reference evidence="3" key="2">
    <citation type="submission" date="2014-03" db="EMBL/GenBank/DDBJ databases">
        <authorList>
            <person name="Genoscope - CEA"/>
        </authorList>
    </citation>
    <scope>NUCLEOTIDE SEQUENCE</scope>
</reference>
<dbReference type="GO" id="GO:0010468">
    <property type="term" value="P:regulation of gene expression"/>
    <property type="evidence" value="ECO:0007669"/>
    <property type="project" value="TreeGrafter"/>
</dbReference>
<dbReference type="STRING" id="8022.A0A060YY23"/>
<feature type="domain" description="WW" evidence="2">
    <location>
        <begin position="347"/>
        <end position="371"/>
    </location>
</feature>
<feature type="compositionally biased region" description="Polar residues" evidence="1">
    <location>
        <begin position="181"/>
        <end position="191"/>
    </location>
</feature>
<dbReference type="GO" id="GO:0046975">
    <property type="term" value="F:histone H3K36 methyltransferase activity"/>
    <property type="evidence" value="ECO:0007669"/>
    <property type="project" value="InterPro"/>
</dbReference>
<feature type="region of interest" description="Disordered" evidence="1">
    <location>
        <begin position="91"/>
        <end position="194"/>
    </location>
</feature>
<dbReference type="PANTHER" id="PTHR46711:SF1">
    <property type="entry name" value="HISTONE-LYSINE N-METHYLTRANSFERASE SETD2"/>
    <property type="match status" value="1"/>
</dbReference>
<dbReference type="EMBL" id="FR917548">
    <property type="protein sequence ID" value="CDQ94379.1"/>
    <property type="molecule type" value="Genomic_DNA"/>
</dbReference>
<evidence type="ECO:0000313" key="3">
    <source>
        <dbReference type="EMBL" id="CDQ94379.1"/>
    </source>
</evidence>
<dbReference type="GO" id="GO:0005694">
    <property type="term" value="C:chromosome"/>
    <property type="evidence" value="ECO:0007669"/>
    <property type="project" value="TreeGrafter"/>
</dbReference>
<proteinExistence type="predicted"/>
<dbReference type="AlphaFoldDB" id="A0A060YY23"/>
<feature type="compositionally biased region" description="Pro residues" evidence="1">
    <location>
        <begin position="94"/>
        <end position="104"/>
    </location>
</feature>
<feature type="region of interest" description="Disordered" evidence="1">
    <location>
        <begin position="29"/>
        <end position="67"/>
    </location>
</feature>
<dbReference type="Gene3D" id="2.20.70.10">
    <property type="match status" value="1"/>
</dbReference>
<name>A0A060YY23_ONCMY</name>
<dbReference type="Proteomes" id="UP000193380">
    <property type="component" value="Unassembled WGS sequence"/>
</dbReference>
<dbReference type="InterPro" id="IPR042294">
    <property type="entry name" value="SETD2_animal"/>
</dbReference>
<dbReference type="InterPro" id="IPR036020">
    <property type="entry name" value="WW_dom_sf"/>
</dbReference>
<sequence length="371" mass="39794">MSVVLISVDSSIDCVFLGLTWLTAVRRPVPSPRNAPSCPQRSAGSCLSRRWPSARPRNNNNNSYNNINNNSYINNNASLRCSPDLQYQPSWLHPLPPRLPPPDLRGPRQPQRRQGAAAYPSRGAPGPSHSGLGADPSQALITELGMTSPSSTSQPPPVSNLSSISQHIHQPTTPLELHPGTAQQYAQQPSVAGQDPGVGVLSAVSAPPQVSAGQGSYATLWDPTTQQAVTVQTQVAPQYQVVPAPPPTQTAIYYQGQPCQTIYSIPTAYPQANTPVLQAYADPAANYLHGQPVYTGHQQGVVVQQGGTTSCLFTCLSSSVQEMPNTLLVPNSMIDLPPPSPPKPKTIVLPPSWKVARDGEGKIYYYHVITR</sequence>
<evidence type="ECO:0000259" key="2">
    <source>
        <dbReference type="PROSITE" id="PS50020"/>
    </source>
</evidence>
<dbReference type="PaxDb" id="8022-A0A060YY23"/>
<dbReference type="CDD" id="cd00201">
    <property type="entry name" value="WW"/>
    <property type="match status" value="1"/>
</dbReference>
<gene>
    <name evidence="3" type="ORF">GSONMT00013370001</name>
</gene>
<feature type="compositionally biased region" description="Low complexity" evidence="1">
    <location>
        <begin position="58"/>
        <end position="67"/>
    </location>
</feature>
<evidence type="ECO:0000256" key="1">
    <source>
        <dbReference type="SAM" id="MobiDB-lite"/>
    </source>
</evidence>
<dbReference type="PANTHER" id="PTHR46711">
    <property type="entry name" value="HISTONE-LYSINE N-METHYLTRANSFERASE SETD2"/>
    <property type="match status" value="1"/>
</dbReference>
<protein>
    <recommendedName>
        <fullName evidence="2">WW domain-containing protein</fullName>
    </recommendedName>
</protein>
<dbReference type="PROSITE" id="PS50020">
    <property type="entry name" value="WW_DOMAIN_2"/>
    <property type="match status" value="1"/>
</dbReference>
<feature type="compositionally biased region" description="Polar residues" evidence="1">
    <location>
        <begin position="159"/>
        <end position="173"/>
    </location>
</feature>
<accession>A0A060YY23</accession>
<evidence type="ECO:0000313" key="4">
    <source>
        <dbReference type="Proteomes" id="UP000193380"/>
    </source>
</evidence>